<evidence type="ECO:0000313" key="3">
    <source>
        <dbReference type="Proteomes" id="UP000051315"/>
    </source>
</evidence>
<dbReference type="PATRIC" id="fig|1423735.3.peg.835"/>
<dbReference type="AlphaFoldDB" id="A0A0R1VPU6"/>
<evidence type="ECO:0000313" key="2">
    <source>
        <dbReference type="EMBL" id="KRM07864.1"/>
    </source>
</evidence>
<evidence type="ECO:0000256" key="1">
    <source>
        <dbReference type="SAM" id="Phobius"/>
    </source>
</evidence>
<comment type="caution">
    <text evidence="2">The sequence shown here is derived from an EMBL/GenBank/DDBJ whole genome shotgun (WGS) entry which is preliminary data.</text>
</comment>
<reference evidence="2 3" key="1">
    <citation type="journal article" date="2015" name="Genome Announc.">
        <title>Expanding the biotechnology potential of lactobacilli through comparative genomics of 213 strains and associated genera.</title>
        <authorList>
            <person name="Sun Z."/>
            <person name="Harris H.M."/>
            <person name="McCann A."/>
            <person name="Guo C."/>
            <person name="Argimon S."/>
            <person name="Zhang W."/>
            <person name="Yang X."/>
            <person name="Jeffery I.B."/>
            <person name="Cooney J.C."/>
            <person name="Kagawa T.F."/>
            <person name="Liu W."/>
            <person name="Song Y."/>
            <person name="Salvetti E."/>
            <person name="Wrobel A."/>
            <person name="Rasinkangas P."/>
            <person name="Parkhill J."/>
            <person name="Rea M.C."/>
            <person name="O'Sullivan O."/>
            <person name="Ritari J."/>
            <person name="Douillard F.P."/>
            <person name="Paul Ross R."/>
            <person name="Yang R."/>
            <person name="Briner A.E."/>
            <person name="Felis G.E."/>
            <person name="de Vos W.M."/>
            <person name="Barrangou R."/>
            <person name="Klaenhammer T.R."/>
            <person name="Caufield P.W."/>
            <person name="Cui Y."/>
            <person name="Zhang H."/>
            <person name="O'Toole P.W."/>
        </authorList>
    </citation>
    <scope>NUCLEOTIDE SEQUENCE [LARGE SCALE GENOMIC DNA]</scope>
    <source>
        <strain evidence="2 3">DSM 17758</strain>
    </source>
</reference>
<protein>
    <submittedName>
        <fullName evidence="2">Uncharacterized protein</fullName>
    </submittedName>
</protein>
<gene>
    <name evidence="2" type="ORF">FC15_GL000802</name>
</gene>
<keyword evidence="1" id="KW-1133">Transmembrane helix</keyword>
<feature type="transmembrane region" description="Helical" evidence="1">
    <location>
        <begin position="41"/>
        <end position="59"/>
    </location>
</feature>
<keyword evidence="1" id="KW-0812">Transmembrane</keyword>
<sequence>MFKRDSGTDQTLTILIASLLWIAGAYLLGRDYFKTGLLNGPLAILLIIGLVITGAALVTHH</sequence>
<dbReference type="RefSeq" id="WP_057825835.1">
    <property type="nucleotide sequence ID" value="NZ_AZFX01000095.1"/>
</dbReference>
<dbReference type="OrthoDB" id="2299941at2"/>
<proteinExistence type="predicted"/>
<dbReference type="STRING" id="1423735.FC15_GL000802"/>
<organism evidence="2 3">
    <name type="scientific">Lapidilactobacillus concavus DSM 17758</name>
    <dbReference type="NCBI Taxonomy" id="1423735"/>
    <lineage>
        <taxon>Bacteria</taxon>
        <taxon>Bacillati</taxon>
        <taxon>Bacillota</taxon>
        <taxon>Bacilli</taxon>
        <taxon>Lactobacillales</taxon>
        <taxon>Lactobacillaceae</taxon>
        <taxon>Lapidilactobacillus</taxon>
    </lineage>
</organism>
<keyword evidence="3" id="KW-1185">Reference proteome</keyword>
<keyword evidence="1" id="KW-0472">Membrane</keyword>
<dbReference type="Proteomes" id="UP000051315">
    <property type="component" value="Unassembled WGS sequence"/>
</dbReference>
<dbReference type="EMBL" id="AZFX01000095">
    <property type="protein sequence ID" value="KRM07864.1"/>
    <property type="molecule type" value="Genomic_DNA"/>
</dbReference>
<accession>A0A0R1VPU6</accession>
<name>A0A0R1VPU6_9LACO</name>
<feature type="transmembrane region" description="Helical" evidence="1">
    <location>
        <begin position="12"/>
        <end position="29"/>
    </location>
</feature>